<feature type="region of interest" description="Disordered" evidence="14">
    <location>
        <begin position="772"/>
        <end position="819"/>
    </location>
</feature>
<feature type="transmembrane region" description="Helical" evidence="15">
    <location>
        <begin position="895"/>
        <end position="914"/>
    </location>
</feature>
<dbReference type="FunFam" id="3.30.40.10:FF:000287">
    <property type="entry name" value="RING finger membrane protein"/>
    <property type="match status" value="1"/>
</dbReference>
<dbReference type="InterPro" id="IPR056521">
    <property type="entry name" value="MARCHF6-like_C"/>
</dbReference>
<dbReference type="EC" id="2.3.2.27" evidence="4"/>
<evidence type="ECO:0000256" key="11">
    <source>
        <dbReference type="ARBA" id="ARBA00022989"/>
    </source>
</evidence>
<feature type="transmembrane region" description="Helical" evidence="15">
    <location>
        <begin position="920"/>
        <end position="947"/>
    </location>
</feature>
<feature type="transmembrane region" description="Helical" evidence="15">
    <location>
        <begin position="1189"/>
        <end position="1207"/>
    </location>
</feature>
<protein>
    <recommendedName>
        <fullName evidence="4">RING-type E3 ubiquitin transferase</fullName>
        <ecNumber evidence="4">2.3.2.27</ecNumber>
    </recommendedName>
</protein>
<feature type="domain" description="RING-CH-type" evidence="17">
    <location>
        <begin position="46"/>
        <end position="107"/>
    </location>
</feature>
<keyword evidence="12 15" id="KW-0472">Membrane</keyword>
<dbReference type="SMART" id="SM00744">
    <property type="entry name" value="RINGv"/>
    <property type="match status" value="1"/>
</dbReference>
<feature type="transmembrane region" description="Helical" evidence="15">
    <location>
        <begin position="1526"/>
        <end position="1546"/>
    </location>
</feature>
<dbReference type="InterPro" id="IPR001841">
    <property type="entry name" value="Znf_RING"/>
</dbReference>
<evidence type="ECO:0000256" key="7">
    <source>
        <dbReference type="ARBA" id="ARBA00022723"/>
    </source>
</evidence>
<dbReference type="InterPro" id="IPR011016">
    <property type="entry name" value="Znf_RING-CH"/>
</dbReference>
<dbReference type="PROSITE" id="PS51292">
    <property type="entry name" value="ZF_RING_CH"/>
    <property type="match status" value="1"/>
</dbReference>
<evidence type="ECO:0000256" key="9">
    <source>
        <dbReference type="ARBA" id="ARBA00022786"/>
    </source>
</evidence>
<organism evidence="18 19">
    <name type="scientific">Pyricularia oryzae</name>
    <name type="common">Rice blast fungus</name>
    <name type="synonym">Magnaporthe oryzae</name>
    <dbReference type="NCBI Taxonomy" id="318829"/>
    <lineage>
        <taxon>Eukaryota</taxon>
        <taxon>Fungi</taxon>
        <taxon>Dikarya</taxon>
        <taxon>Ascomycota</taxon>
        <taxon>Pezizomycotina</taxon>
        <taxon>Sordariomycetes</taxon>
        <taxon>Sordariomycetidae</taxon>
        <taxon>Magnaporthales</taxon>
        <taxon>Pyriculariaceae</taxon>
        <taxon>Pyricularia</taxon>
    </lineage>
</organism>
<evidence type="ECO:0000256" key="10">
    <source>
        <dbReference type="ARBA" id="ARBA00022833"/>
    </source>
</evidence>
<sequence length="1817" mass="198996">MAQPLADAVLVADPEPVAHARRRFSGTSQHNKAPFGAAGANAADPASTLDPDTCRICRGEATADEPLFYPCKCSGSIKYVHQDCLMEWLSHSQKKHCELCKTPFRFTKLYDRKMPKKLPFVVFITHIVKYMVNNVLVWLRAGLVVSIWLIWLPYLMRSIWSLMFWISDEGFGSNHSRDITPSVALSDRVCPASSILSVGMCPASPLTASMMPEGGGDYSMASVGAANLTTVNPVYSAFFHLVFMTVGLSEKMIISTLADLSSVDTTKSGISHGPQSLLSNVRWLANLTSRPFINKNVIHVLEGQVITVLVILSFILIILVRDYVVLQQPEINMRAAFAAAENQQPPVGVPQAAPPPAPVFVGRHLENPVAGLRAEDIDQLAGPEADEINDAQAEPWTGAPFDFGDTGELPAVEAFGSPSNQLPGGPVRPSTPLLQRLDPSLSDGDADVASSVVAAFGSEGSRTPLTSQERADLALGGATASDSESYVVEPLSVKEYTKVFHEAQGDVERMREIFRGQGLEERAESWLRLGQIRLSDQRAVPGPSSNDANSEKQAETAENAENVGAASPVDSLMSDWTMPNTSQEGGSTSAEKGKQKAVDEATPPPAKLSTPVESNSGSSMGIDRTWDDDPFTNSHPMRPRANTDGQYRSEGVNPLANNSWVFPQTLPDPPQASEEPRLATEDLIAGPAAADDTSTPNIQAQEPPRWEPENRQVDHVAQGREWNDLQDFNEIPATRAAEPAPPPPPAGIVGSIANFMWHGVDAMDLAEQPDLRHVHDGNGHVHPPDLDQPQGDDSDLDLDDDEDSDSEDEDDGDVGDAVGQNPLFAMAQQQADAAADAAAIDPEAIDDAEDFEGVMELLGMRGPIGGLFQNAVFCAFLVSVSVFVGIFLPYNLGRICVWILANPMRPLNILLSTVKFVQDFAMAVAGLLSWAGLRIAYMILSGLEVLIPAMRRMGLSREYVMPVVRTKYYLARDSARRVSSSFAVDTSLITTSEIRNFSAISHEALISLKTNMAWSAMSIVNVAIFVFGGNYTTKAATTVSFVGNMTGATVEILKGVPAVLTNPSSWVININPAGPSQPVSPALAHWSGTDRFWATLVGYLVVCLVAAIYLHHGRPLSSSQAGQEREASLIDALNQGSGVMKVILIIGIEMLIFPLYCGLLLDVALLPLFENTTLKSRLLFTYNFPLTSLFVHWFVGTGYMFHFALFVSMCRKIMRKGVLYFIRDPDDAEFHPVRDVLERNVATQLRKILFSAFVYGALVIVCLGGVVWGLWAFLPNVLPIHYSSNEPVLEFPIDLLFYNFLMPLALNFFKPSDGLHEMYTWWFRKCARALRITWFLFGERKIDEEGILVLAPDSEHRRLPFWRRLFLEVDETGQVVPRTWKGLFDEGKSKPGPEITKEEMRAFNKQRAALIESKQLIADGRFVLTPASDQVKIPKGKQVFWEVSENEVGTETPSDEAATGPPDLYTSKQYQLVYVPPHFRARVFLFILSIWVFAAVTGVSFTIIPLIFGRHVFKMLIPTYIRTNDIYAFSIGVYILGTLAYGILHYESICSKVKKRARALAAAAAESSVTKKAMGLIAHGLRLIYTYTIVLIVFPLLVASLMELYCLIPLDTYMYLAVYSGAVAGDPSANKALQDAVTVNSSDDRHTVRVVQAWTIGLLYLKLGARIIRVWRPDSRPALAVRAVFRRGWLHPNVGVLTRAFLIPGLLFSGVAIMGPPAAANAFMAYTGVGVEDARMAIVVNRLSFPTAALMALMGSVAWATMDVFMSWRVRIRDEAYLIGERLHNFGSGAPQHNHHSATQSGSVGAGAGRVAWREGR</sequence>
<evidence type="ECO:0000256" key="3">
    <source>
        <dbReference type="ARBA" id="ARBA00004906"/>
    </source>
</evidence>
<evidence type="ECO:0000256" key="8">
    <source>
        <dbReference type="ARBA" id="ARBA00022771"/>
    </source>
</evidence>
<dbReference type="PROSITE" id="PS50089">
    <property type="entry name" value="ZF_RING_2"/>
    <property type="match status" value="1"/>
</dbReference>
<dbReference type="GO" id="GO:0036503">
    <property type="term" value="P:ERAD pathway"/>
    <property type="evidence" value="ECO:0007669"/>
    <property type="project" value="TreeGrafter"/>
</dbReference>
<evidence type="ECO:0000313" key="19">
    <source>
        <dbReference type="Proteomes" id="UP000294847"/>
    </source>
</evidence>
<evidence type="ECO:0000259" key="16">
    <source>
        <dbReference type="PROSITE" id="PS50089"/>
    </source>
</evidence>
<comment type="catalytic activity">
    <reaction evidence="1">
        <text>S-ubiquitinyl-[E2 ubiquitin-conjugating enzyme]-L-cysteine + [acceptor protein]-L-lysine = [E2 ubiquitin-conjugating enzyme]-L-cysteine + N(6)-ubiquitinyl-[acceptor protein]-L-lysine.</text>
        <dbReference type="EC" id="2.3.2.27"/>
    </reaction>
</comment>
<evidence type="ECO:0000256" key="2">
    <source>
        <dbReference type="ARBA" id="ARBA00004141"/>
    </source>
</evidence>
<feature type="compositionally biased region" description="Polar residues" evidence="14">
    <location>
        <begin position="577"/>
        <end position="590"/>
    </location>
</feature>
<feature type="transmembrane region" description="Helical" evidence="15">
    <location>
        <begin position="1483"/>
        <end position="1506"/>
    </location>
</feature>
<keyword evidence="8 13" id="KW-0863">Zinc-finger</keyword>
<feature type="transmembrane region" description="Helical" evidence="15">
    <location>
        <begin position="1012"/>
        <end position="1031"/>
    </location>
</feature>
<feature type="transmembrane region" description="Helical" evidence="15">
    <location>
        <begin position="1092"/>
        <end position="1110"/>
    </location>
</feature>
<feature type="transmembrane region" description="Helical" evidence="15">
    <location>
        <begin position="867"/>
        <end position="888"/>
    </location>
</feature>
<feature type="transmembrane region" description="Helical" evidence="15">
    <location>
        <begin position="1248"/>
        <end position="1271"/>
    </location>
</feature>
<dbReference type="GO" id="GO:0008270">
    <property type="term" value="F:zinc ion binding"/>
    <property type="evidence" value="ECO:0007669"/>
    <property type="project" value="UniProtKB-KW"/>
</dbReference>
<feature type="compositionally biased region" description="Basic and acidic residues" evidence="14">
    <location>
        <begin position="772"/>
        <end position="785"/>
    </location>
</feature>
<feature type="domain" description="RING-type" evidence="16">
    <location>
        <begin position="54"/>
        <end position="101"/>
    </location>
</feature>
<reference evidence="18 19" key="1">
    <citation type="journal article" date="2019" name="Mol. Biol. Evol.">
        <title>Blast fungal genomes show frequent chromosomal changes, gene gains and losses, and effector gene turnover.</title>
        <authorList>
            <person name="Gomez Luciano L.B."/>
            <person name="Jason Tsai I."/>
            <person name="Chuma I."/>
            <person name="Tosa Y."/>
            <person name="Chen Y.H."/>
            <person name="Li J.Y."/>
            <person name="Li M.Y."/>
            <person name="Jade Lu M.Y."/>
            <person name="Nakayashiki H."/>
            <person name="Li W.H."/>
        </authorList>
    </citation>
    <scope>NUCLEOTIDE SEQUENCE [LARGE SCALE GENOMIC DNA]</scope>
    <source>
        <strain evidence="18">MZ5-1-6</strain>
    </source>
</reference>
<accession>A0A4P7N851</accession>
<keyword evidence="9" id="KW-0833">Ubl conjugation pathway</keyword>
<evidence type="ECO:0000256" key="12">
    <source>
        <dbReference type="ARBA" id="ARBA00023136"/>
    </source>
</evidence>
<gene>
    <name evidence="18" type="ORF">PoMZ_02777</name>
</gene>
<evidence type="ECO:0000313" key="18">
    <source>
        <dbReference type="EMBL" id="QBZ57842.1"/>
    </source>
</evidence>
<evidence type="ECO:0000256" key="15">
    <source>
        <dbReference type="SAM" id="Phobius"/>
    </source>
</evidence>
<dbReference type="InterPro" id="IPR013083">
    <property type="entry name" value="Znf_RING/FYVE/PHD"/>
</dbReference>
<proteinExistence type="predicted"/>
<feature type="transmembrane region" description="Helical" evidence="15">
    <location>
        <begin position="1689"/>
        <end position="1714"/>
    </location>
</feature>
<feature type="transmembrane region" description="Helical" evidence="15">
    <location>
        <begin position="1743"/>
        <end position="1765"/>
    </location>
</feature>
<feature type="region of interest" description="Disordered" evidence="14">
    <location>
        <begin position="1789"/>
        <end position="1809"/>
    </location>
</feature>
<keyword evidence="7" id="KW-0479">Metal-binding</keyword>
<evidence type="ECO:0000259" key="17">
    <source>
        <dbReference type="PROSITE" id="PS51292"/>
    </source>
</evidence>
<feature type="transmembrane region" description="Helical" evidence="15">
    <location>
        <begin position="1584"/>
        <end position="1610"/>
    </location>
</feature>
<evidence type="ECO:0000256" key="13">
    <source>
        <dbReference type="PROSITE-ProRule" id="PRU00175"/>
    </source>
</evidence>
<dbReference type="Pfam" id="PF23113">
    <property type="entry name" value="MARCHF6_C"/>
    <property type="match status" value="1"/>
</dbReference>
<comment type="pathway">
    <text evidence="3">Protein modification; protein ubiquitination.</text>
</comment>
<dbReference type="GO" id="GO:0061630">
    <property type="term" value="F:ubiquitin protein ligase activity"/>
    <property type="evidence" value="ECO:0007669"/>
    <property type="project" value="UniProtKB-EC"/>
</dbReference>
<dbReference type="Gene3D" id="3.30.40.10">
    <property type="entry name" value="Zinc/RING finger domain, C3HC4 (zinc finger)"/>
    <property type="match status" value="1"/>
</dbReference>
<dbReference type="PANTHER" id="PTHR13145:SF0">
    <property type="entry name" value="E3 UBIQUITIN-PROTEIN LIGASE MARCHF6"/>
    <property type="match status" value="1"/>
</dbReference>
<keyword evidence="5" id="KW-0808">Transferase</keyword>
<feature type="region of interest" description="Disordered" evidence="14">
    <location>
        <begin position="537"/>
        <end position="709"/>
    </location>
</feature>
<feature type="transmembrane region" description="Helical" evidence="15">
    <location>
        <begin position="297"/>
        <end position="320"/>
    </location>
</feature>
<feature type="region of interest" description="Disordered" evidence="14">
    <location>
        <begin position="23"/>
        <end position="47"/>
    </location>
</feature>
<feature type="transmembrane region" description="Helical" evidence="15">
    <location>
        <begin position="1142"/>
        <end position="1169"/>
    </location>
</feature>
<feature type="compositionally biased region" description="Acidic residues" evidence="14">
    <location>
        <begin position="790"/>
        <end position="814"/>
    </location>
</feature>
<evidence type="ECO:0000256" key="5">
    <source>
        <dbReference type="ARBA" id="ARBA00022679"/>
    </source>
</evidence>
<comment type="subcellular location">
    <subcellularLocation>
        <location evidence="2">Membrane</location>
        <topology evidence="2">Multi-pass membrane protein</topology>
    </subcellularLocation>
</comment>
<evidence type="ECO:0000256" key="6">
    <source>
        <dbReference type="ARBA" id="ARBA00022692"/>
    </source>
</evidence>
<evidence type="ECO:0000256" key="4">
    <source>
        <dbReference type="ARBA" id="ARBA00012483"/>
    </source>
</evidence>
<evidence type="ECO:0000256" key="14">
    <source>
        <dbReference type="SAM" id="MobiDB-lite"/>
    </source>
</evidence>
<dbReference type="PANTHER" id="PTHR13145">
    <property type="entry name" value="SSM4 PROTEIN"/>
    <property type="match status" value="1"/>
</dbReference>
<evidence type="ECO:0000256" key="1">
    <source>
        <dbReference type="ARBA" id="ARBA00000900"/>
    </source>
</evidence>
<dbReference type="CDD" id="cd16702">
    <property type="entry name" value="RING_CH-C4HC3_MARCH6"/>
    <property type="match status" value="1"/>
</dbReference>
<keyword evidence="11 15" id="KW-1133">Transmembrane helix</keyword>
<dbReference type="Proteomes" id="UP000294847">
    <property type="component" value="Chromosome 3"/>
</dbReference>
<dbReference type="EMBL" id="CP034206">
    <property type="protein sequence ID" value="QBZ57842.1"/>
    <property type="molecule type" value="Genomic_DNA"/>
</dbReference>
<dbReference type="SUPFAM" id="SSF57850">
    <property type="entry name" value="RING/U-box"/>
    <property type="match status" value="1"/>
</dbReference>
<keyword evidence="6 15" id="KW-0812">Transmembrane</keyword>
<feature type="transmembrane region" description="Helical" evidence="15">
    <location>
        <begin position="1291"/>
        <end position="1309"/>
    </location>
</feature>
<feature type="compositionally biased region" description="Low complexity" evidence="14">
    <location>
        <begin position="33"/>
        <end position="46"/>
    </location>
</feature>
<dbReference type="GO" id="GO:0005789">
    <property type="term" value="C:endoplasmic reticulum membrane"/>
    <property type="evidence" value="ECO:0007669"/>
    <property type="project" value="TreeGrafter"/>
</dbReference>
<dbReference type="Pfam" id="PF12906">
    <property type="entry name" value="RINGv"/>
    <property type="match status" value="1"/>
</dbReference>
<name>A0A4P7N851_PYROR</name>
<keyword evidence="10" id="KW-0862">Zinc</keyword>